<dbReference type="EMBL" id="JH660659">
    <property type="protein sequence ID" value="EIM33770.1"/>
    <property type="molecule type" value="Genomic_DNA"/>
</dbReference>
<feature type="coiled-coil region" evidence="1">
    <location>
        <begin position="127"/>
        <end position="161"/>
    </location>
</feature>
<dbReference type="GO" id="GO:0003677">
    <property type="term" value="F:DNA binding"/>
    <property type="evidence" value="ECO:0007669"/>
    <property type="project" value="InterPro"/>
</dbReference>
<protein>
    <recommendedName>
        <fullName evidence="2">HTH cro/C1-type domain-containing protein</fullName>
    </recommendedName>
</protein>
<dbReference type="Proteomes" id="UP000002786">
    <property type="component" value="Unassembled WGS sequence"/>
</dbReference>
<dbReference type="CDD" id="cd00093">
    <property type="entry name" value="HTH_XRE"/>
    <property type="match status" value="1"/>
</dbReference>
<evidence type="ECO:0000259" key="2">
    <source>
        <dbReference type="PROSITE" id="PS50943"/>
    </source>
</evidence>
<organism evidence="3 4">
    <name type="scientific">Prevotella bivia DSM 20514</name>
    <dbReference type="NCBI Taxonomy" id="868129"/>
    <lineage>
        <taxon>Bacteria</taxon>
        <taxon>Pseudomonadati</taxon>
        <taxon>Bacteroidota</taxon>
        <taxon>Bacteroidia</taxon>
        <taxon>Bacteroidales</taxon>
        <taxon>Prevotellaceae</taxon>
        <taxon>Prevotella</taxon>
    </lineage>
</organism>
<dbReference type="Gene3D" id="1.10.260.40">
    <property type="entry name" value="lambda repressor-like DNA-binding domains"/>
    <property type="match status" value="1"/>
</dbReference>
<dbReference type="InterPro" id="IPR001387">
    <property type="entry name" value="Cro/C1-type_HTH"/>
</dbReference>
<accession>I4ZC28</accession>
<dbReference type="HOGENOM" id="CLU_149828_0_0_10"/>
<feature type="domain" description="HTH cro/C1-type" evidence="2">
    <location>
        <begin position="34"/>
        <end position="76"/>
    </location>
</feature>
<gene>
    <name evidence="3" type="ORF">PrebiDRAFT_2105</name>
</gene>
<evidence type="ECO:0000256" key="1">
    <source>
        <dbReference type="SAM" id="Coils"/>
    </source>
</evidence>
<sequence>MEIWERILSKDEINTRFHWAVNAILSNNLMPNKTALAESLGVKPSKFSEILNGRMKVGIDMVAIMCDFYNISPDWILMSRGNNIFRASELPDYCVDDEKWIKKVSSDGQKKKLEDPNASIAPFLKLLHEKDTTIREQAEEIGQLKEQVRQLTIEKERLAANAQSSGTANVG</sequence>
<dbReference type="AlphaFoldDB" id="I4ZC28"/>
<name>I4ZC28_9BACT</name>
<keyword evidence="1" id="KW-0175">Coiled coil</keyword>
<keyword evidence="4" id="KW-1185">Reference proteome</keyword>
<dbReference type="InterPro" id="IPR010982">
    <property type="entry name" value="Lambda_DNA-bd_dom_sf"/>
</dbReference>
<dbReference type="SUPFAM" id="SSF47413">
    <property type="entry name" value="lambda repressor-like DNA-binding domains"/>
    <property type="match status" value="1"/>
</dbReference>
<dbReference type="PROSITE" id="PS50943">
    <property type="entry name" value="HTH_CROC1"/>
    <property type="match status" value="1"/>
</dbReference>
<proteinExistence type="predicted"/>
<evidence type="ECO:0000313" key="3">
    <source>
        <dbReference type="EMBL" id="EIM33770.1"/>
    </source>
</evidence>
<evidence type="ECO:0000313" key="4">
    <source>
        <dbReference type="Proteomes" id="UP000002786"/>
    </source>
</evidence>
<reference evidence="3 4" key="1">
    <citation type="submission" date="2012-02" db="EMBL/GenBank/DDBJ databases">
        <title>Improved High-Quality Draft genome of Prevotella bivia DSM 20514.</title>
        <authorList>
            <consortium name="US DOE Joint Genome Institute (JGI-PGF)"/>
            <person name="Lucas S."/>
            <person name="Copeland A."/>
            <person name="Lapidus A."/>
            <person name="Bruce D."/>
            <person name="Goodwin L."/>
            <person name="Pitluck S."/>
            <person name="Peters L."/>
            <person name="Mikhailova N."/>
            <person name="Munk A.C.C."/>
            <person name="Kyrpides N."/>
            <person name="Mavromatis K."/>
            <person name="Detter J.C."/>
            <person name="Han C."/>
            <person name="Land M."/>
            <person name="Hauser L."/>
            <person name="Markowitz V."/>
            <person name="Cheng J.-F."/>
            <person name="Hugenholtz P."/>
            <person name="Woyke T."/>
            <person name="Wu D."/>
            <person name="Gronow S."/>
            <person name="Wellnitz S."/>
            <person name="Brambilla E."/>
            <person name="Klenk H.-P."/>
            <person name="Eisen J.A."/>
        </authorList>
    </citation>
    <scope>NUCLEOTIDE SEQUENCE [LARGE SCALE GENOMIC DNA]</scope>
    <source>
        <strain evidence="3 4">DSM 20514</strain>
    </source>
</reference>